<dbReference type="EMBL" id="HG001524">
    <property type="protein sequence ID" value="CDF32606.1"/>
    <property type="molecule type" value="Genomic_DNA"/>
</dbReference>
<feature type="compositionally biased region" description="Polar residues" evidence="1">
    <location>
        <begin position="1"/>
        <end position="16"/>
    </location>
</feature>
<feature type="region of interest" description="Disordered" evidence="1">
    <location>
        <begin position="1"/>
        <end position="31"/>
    </location>
</feature>
<protein>
    <submittedName>
        <fullName evidence="2">Uncharacterized protein</fullName>
    </submittedName>
</protein>
<feature type="compositionally biased region" description="Basic and acidic residues" evidence="1">
    <location>
        <begin position="20"/>
        <end position="31"/>
    </location>
</feature>
<sequence length="55" mass="6379">MLSLNMATSWTNSSLSCGGRRREPSRRESDVVRLPASPHEKFYVFTQLQMCFIQE</sequence>
<dbReference type="GeneID" id="17320093"/>
<dbReference type="Gramene" id="CDF32606">
    <property type="protein sequence ID" value="CDF32606"/>
    <property type="gene ID" value="CHC_T00008217001"/>
</dbReference>
<keyword evidence="3" id="KW-1185">Reference proteome</keyword>
<name>R7Q5G1_CHOCR</name>
<accession>R7Q5G1</accession>
<reference evidence="3" key="1">
    <citation type="journal article" date="2013" name="Proc. Natl. Acad. Sci. U.S.A.">
        <title>Genome structure and metabolic features in the red seaweed Chondrus crispus shed light on evolution of the Archaeplastida.</title>
        <authorList>
            <person name="Collen J."/>
            <person name="Porcel B."/>
            <person name="Carre W."/>
            <person name="Ball S.G."/>
            <person name="Chaparro C."/>
            <person name="Tonon T."/>
            <person name="Barbeyron T."/>
            <person name="Michel G."/>
            <person name="Noel B."/>
            <person name="Valentin K."/>
            <person name="Elias M."/>
            <person name="Artiguenave F."/>
            <person name="Arun A."/>
            <person name="Aury J.M."/>
            <person name="Barbosa-Neto J.F."/>
            <person name="Bothwell J.H."/>
            <person name="Bouget F.Y."/>
            <person name="Brillet L."/>
            <person name="Cabello-Hurtado F."/>
            <person name="Capella-Gutierrez S."/>
            <person name="Charrier B."/>
            <person name="Cladiere L."/>
            <person name="Cock J.M."/>
            <person name="Coelho S.M."/>
            <person name="Colleoni C."/>
            <person name="Czjzek M."/>
            <person name="Da Silva C."/>
            <person name="Delage L."/>
            <person name="Denoeud F."/>
            <person name="Deschamps P."/>
            <person name="Dittami S.M."/>
            <person name="Gabaldon T."/>
            <person name="Gachon C.M."/>
            <person name="Groisillier A."/>
            <person name="Herve C."/>
            <person name="Jabbari K."/>
            <person name="Katinka M."/>
            <person name="Kloareg B."/>
            <person name="Kowalczyk N."/>
            <person name="Labadie K."/>
            <person name="Leblanc C."/>
            <person name="Lopez P.J."/>
            <person name="McLachlan D.H."/>
            <person name="Meslet-Cladiere L."/>
            <person name="Moustafa A."/>
            <person name="Nehr Z."/>
            <person name="Nyvall Collen P."/>
            <person name="Panaud O."/>
            <person name="Partensky F."/>
            <person name="Poulain J."/>
            <person name="Rensing S.A."/>
            <person name="Rousvoal S."/>
            <person name="Samson G."/>
            <person name="Symeonidi A."/>
            <person name="Weissenbach J."/>
            <person name="Zambounis A."/>
            <person name="Wincker P."/>
            <person name="Boyen C."/>
        </authorList>
    </citation>
    <scope>NUCLEOTIDE SEQUENCE [LARGE SCALE GENOMIC DNA]</scope>
    <source>
        <strain evidence="3">cv. Stackhouse</strain>
    </source>
</reference>
<evidence type="ECO:0000256" key="1">
    <source>
        <dbReference type="SAM" id="MobiDB-lite"/>
    </source>
</evidence>
<dbReference type="AlphaFoldDB" id="R7Q5G1"/>
<gene>
    <name evidence="2" type="ORF">CHC_T00008217001</name>
</gene>
<dbReference type="Proteomes" id="UP000012073">
    <property type="component" value="Unassembled WGS sequence"/>
</dbReference>
<dbReference type="RefSeq" id="XP_005712377.1">
    <property type="nucleotide sequence ID" value="XM_005712320.1"/>
</dbReference>
<proteinExistence type="predicted"/>
<evidence type="ECO:0000313" key="2">
    <source>
        <dbReference type="EMBL" id="CDF32606.1"/>
    </source>
</evidence>
<dbReference type="KEGG" id="ccp:CHC_T00008217001"/>
<organism evidence="2 3">
    <name type="scientific">Chondrus crispus</name>
    <name type="common">Carrageen Irish moss</name>
    <name type="synonym">Polymorpha crispa</name>
    <dbReference type="NCBI Taxonomy" id="2769"/>
    <lineage>
        <taxon>Eukaryota</taxon>
        <taxon>Rhodophyta</taxon>
        <taxon>Florideophyceae</taxon>
        <taxon>Rhodymeniophycidae</taxon>
        <taxon>Gigartinales</taxon>
        <taxon>Gigartinaceae</taxon>
        <taxon>Chondrus</taxon>
    </lineage>
</organism>
<evidence type="ECO:0000313" key="3">
    <source>
        <dbReference type="Proteomes" id="UP000012073"/>
    </source>
</evidence>